<organism evidence="1 2">
    <name type="scientific">Fraxinus pennsylvanica</name>
    <dbReference type="NCBI Taxonomy" id="56036"/>
    <lineage>
        <taxon>Eukaryota</taxon>
        <taxon>Viridiplantae</taxon>
        <taxon>Streptophyta</taxon>
        <taxon>Embryophyta</taxon>
        <taxon>Tracheophyta</taxon>
        <taxon>Spermatophyta</taxon>
        <taxon>Magnoliopsida</taxon>
        <taxon>eudicotyledons</taxon>
        <taxon>Gunneridae</taxon>
        <taxon>Pentapetalae</taxon>
        <taxon>asterids</taxon>
        <taxon>lamiids</taxon>
        <taxon>Lamiales</taxon>
        <taxon>Oleaceae</taxon>
        <taxon>Oleeae</taxon>
        <taxon>Fraxinus</taxon>
    </lineage>
</organism>
<dbReference type="EMBL" id="OU503047">
    <property type="protein sequence ID" value="CAI9773389.1"/>
    <property type="molecule type" value="Genomic_DNA"/>
</dbReference>
<protein>
    <submittedName>
        <fullName evidence="1">Uncharacterized protein</fullName>
    </submittedName>
</protein>
<dbReference type="Proteomes" id="UP000834106">
    <property type="component" value="Chromosome 12"/>
</dbReference>
<evidence type="ECO:0000313" key="1">
    <source>
        <dbReference type="EMBL" id="CAI9773389.1"/>
    </source>
</evidence>
<gene>
    <name evidence="1" type="ORF">FPE_LOCUS20819</name>
</gene>
<evidence type="ECO:0000313" key="2">
    <source>
        <dbReference type="Proteomes" id="UP000834106"/>
    </source>
</evidence>
<proteinExistence type="predicted"/>
<keyword evidence="2" id="KW-1185">Reference proteome</keyword>
<reference evidence="1" key="1">
    <citation type="submission" date="2023-05" db="EMBL/GenBank/DDBJ databases">
        <authorList>
            <person name="Huff M."/>
        </authorList>
    </citation>
    <scope>NUCLEOTIDE SEQUENCE</scope>
</reference>
<dbReference type="AlphaFoldDB" id="A0AAD1ZPV5"/>
<sequence length="99" mass="10935">MADSMLNYGNPAEVPMFRINQECLAILVQANDIDSLQPFGGMPGLMAALETNAETGIRGEAGDLYRRHKAFGPNLYLEEKPFPTVVDGFFRLANDPNFL</sequence>
<accession>A0AAD1ZPV5</accession>
<name>A0AAD1ZPV5_9LAMI</name>